<dbReference type="PANTHER" id="PTHR10445:SF0">
    <property type="entry name" value="GENERAL TRANSCRIPTION FACTOR IIF SUBUNIT 2"/>
    <property type="match status" value="1"/>
</dbReference>
<evidence type="ECO:0000313" key="10">
    <source>
        <dbReference type="EMBL" id="RHZ41883.1"/>
    </source>
</evidence>
<evidence type="ECO:0000256" key="1">
    <source>
        <dbReference type="SAM" id="MobiDB-lite"/>
    </source>
</evidence>
<dbReference type="Proteomes" id="UP000266196">
    <property type="component" value="Unassembled WGS sequence"/>
</dbReference>
<dbReference type="VEuPathDB" id="FungiDB:H257_10719"/>
<gene>
    <name evidence="11" type="ORF">B5M09_004255</name>
    <name evidence="4" type="ORF">DYB25_001969</name>
    <name evidence="10" type="ORF">DYB26_001216</name>
    <name evidence="7" type="ORF">DYB30_006961</name>
    <name evidence="8" type="ORF">DYB31_001810</name>
    <name evidence="6" type="ORF">DYB34_001391</name>
    <name evidence="9" type="ORF">DYB35_002966</name>
    <name evidence="3" type="ORF">DYB36_001558</name>
    <name evidence="5" type="ORF">DYB38_004907</name>
</gene>
<evidence type="ECO:0000313" key="5">
    <source>
        <dbReference type="EMBL" id="RHY53154.1"/>
    </source>
</evidence>
<dbReference type="EMBL" id="QUTF01003986">
    <property type="protein sequence ID" value="RHZ41883.1"/>
    <property type="molecule type" value="Genomic_DNA"/>
</dbReference>
<dbReference type="AlphaFoldDB" id="A0A397ELU3"/>
<dbReference type="EMBL" id="QUTE01023041">
    <property type="protein sequence ID" value="RHY81128.1"/>
    <property type="molecule type" value="Genomic_DNA"/>
</dbReference>
<evidence type="ECO:0000313" key="12">
    <source>
        <dbReference type="Proteomes" id="UP000265427"/>
    </source>
</evidence>
<dbReference type="Gene3D" id="1.10.10.10">
    <property type="entry name" value="Winged helix-like DNA-binding domain superfamily/Winged helix DNA-binding domain"/>
    <property type="match status" value="1"/>
</dbReference>
<evidence type="ECO:0000313" key="4">
    <source>
        <dbReference type="EMBL" id="RHY37085.1"/>
    </source>
</evidence>
<dbReference type="EMBL" id="MZMZ02000912">
    <property type="protein sequence ID" value="RQM30232.1"/>
    <property type="molecule type" value="Genomic_DNA"/>
</dbReference>
<dbReference type="Pfam" id="PF02270">
    <property type="entry name" value="TFIIF_beta"/>
    <property type="match status" value="1"/>
</dbReference>
<dbReference type="Proteomes" id="UP000283543">
    <property type="component" value="Unassembled WGS sequence"/>
</dbReference>
<dbReference type="PANTHER" id="PTHR10445">
    <property type="entry name" value="GENERAL TRANSCRIPTION FACTOR IIF SUBUNIT 2"/>
    <property type="match status" value="1"/>
</dbReference>
<reference evidence="11 18" key="1">
    <citation type="submission" date="2018-07" db="EMBL/GenBank/DDBJ databases">
        <title>Annotation of Aphanomyces astaci genome assembly.</title>
        <authorList>
            <person name="Studholme D.J."/>
        </authorList>
    </citation>
    <scope>NUCLEOTIDE SEQUENCE [LARGE SCALE GENOMIC DNA]</scope>
    <source>
        <strain evidence="11">Pc</strain>
    </source>
</reference>
<dbReference type="InterPro" id="IPR036388">
    <property type="entry name" value="WH-like_DNA-bd_sf"/>
</dbReference>
<reference evidence="12 13" key="2">
    <citation type="submission" date="2018-08" db="EMBL/GenBank/DDBJ databases">
        <title>Aphanomyces genome sequencing and annotation.</title>
        <authorList>
            <person name="Minardi D."/>
            <person name="Oidtmann B."/>
            <person name="Van Der Giezen M."/>
            <person name="Studholme D.J."/>
        </authorList>
    </citation>
    <scope>NUCLEOTIDE SEQUENCE [LARGE SCALE GENOMIC DNA]</scope>
    <source>
        <strain evidence="8 14">197901</strain>
        <strain evidence="7 16">D2</strain>
        <strain evidence="10 20">FDL457</strain>
        <strain evidence="3 12">Kv</strain>
        <strain evidence="5 13">SA</strain>
        <strain evidence="6 17">Si</strain>
        <strain evidence="9 19">Sv</strain>
        <strain evidence="4 15">Yx</strain>
    </source>
</reference>
<evidence type="ECO:0000313" key="15">
    <source>
        <dbReference type="Proteomes" id="UP000266239"/>
    </source>
</evidence>
<dbReference type="Proteomes" id="UP000284702">
    <property type="component" value="Unassembled WGS sequence"/>
</dbReference>
<dbReference type="EMBL" id="QUSZ01002033">
    <property type="protein sequence ID" value="RHY23714.1"/>
    <property type="molecule type" value="Genomic_DNA"/>
</dbReference>
<evidence type="ECO:0000313" key="3">
    <source>
        <dbReference type="EMBL" id="RHY23714.1"/>
    </source>
</evidence>
<dbReference type="Proteomes" id="UP000265716">
    <property type="component" value="Unassembled WGS sequence"/>
</dbReference>
<evidence type="ECO:0000313" key="16">
    <source>
        <dbReference type="Proteomes" id="UP000266643"/>
    </source>
</evidence>
<name>A0A397ELU3_APHAT</name>
<feature type="region of interest" description="Disordered" evidence="1">
    <location>
        <begin position="194"/>
        <end position="213"/>
    </location>
</feature>
<dbReference type="SUPFAM" id="SSF46785">
    <property type="entry name" value="Winged helix' DNA-binding domain"/>
    <property type="match status" value="1"/>
</dbReference>
<protein>
    <recommendedName>
        <fullName evidence="2">TFIIF beta subunit HTH domain-containing protein</fullName>
    </recommendedName>
</protein>
<dbReference type="InterPro" id="IPR040450">
    <property type="entry name" value="TFIIF_beta_HTH"/>
</dbReference>
<evidence type="ECO:0000259" key="2">
    <source>
        <dbReference type="Pfam" id="PF02270"/>
    </source>
</evidence>
<dbReference type="GO" id="GO:0005674">
    <property type="term" value="C:transcription factor TFIIF complex"/>
    <property type="evidence" value="ECO:0007669"/>
    <property type="project" value="InterPro"/>
</dbReference>
<dbReference type="EMBL" id="QUTB01004393">
    <property type="protein sequence ID" value="RHY62304.1"/>
    <property type="molecule type" value="Genomic_DNA"/>
</dbReference>
<keyword evidence="18" id="KW-1185">Reference proteome</keyword>
<dbReference type="InterPro" id="IPR036390">
    <property type="entry name" value="WH_DNA-bd_sf"/>
</dbReference>
<evidence type="ECO:0000313" key="17">
    <source>
        <dbReference type="Proteomes" id="UP000283543"/>
    </source>
</evidence>
<dbReference type="EMBL" id="QUTD01003831">
    <property type="protein sequence ID" value="RHY71151.1"/>
    <property type="molecule type" value="Genomic_DNA"/>
</dbReference>
<dbReference type="InterPro" id="IPR003196">
    <property type="entry name" value="TFIIF_beta"/>
</dbReference>
<dbReference type="Proteomes" id="UP000266643">
    <property type="component" value="Unassembled WGS sequence"/>
</dbReference>
<dbReference type="Proteomes" id="UP000285712">
    <property type="component" value="Unassembled WGS sequence"/>
</dbReference>
<proteinExistence type="predicted"/>
<dbReference type="Proteomes" id="UP000286510">
    <property type="component" value="Unassembled WGS sequence"/>
</dbReference>
<evidence type="ECO:0000313" key="18">
    <source>
        <dbReference type="Proteomes" id="UP000284702"/>
    </source>
</evidence>
<evidence type="ECO:0000313" key="9">
    <source>
        <dbReference type="EMBL" id="RHY95805.1"/>
    </source>
</evidence>
<dbReference type="GO" id="GO:0006367">
    <property type="term" value="P:transcription initiation at RNA polymerase II promoter"/>
    <property type="evidence" value="ECO:0007669"/>
    <property type="project" value="InterPro"/>
</dbReference>
<dbReference type="Proteomes" id="UP000265427">
    <property type="component" value="Unassembled WGS sequence"/>
</dbReference>
<dbReference type="EMBL" id="QUTG01002550">
    <property type="protein sequence ID" value="RHY95805.1"/>
    <property type="molecule type" value="Genomic_DNA"/>
</dbReference>
<accession>A0A397ELU3</accession>
<evidence type="ECO:0000313" key="19">
    <source>
        <dbReference type="Proteomes" id="UP000285712"/>
    </source>
</evidence>
<evidence type="ECO:0000313" key="7">
    <source>
        <dbReference type="EMBL" id="RHY71151.1"/>
    </source>
</evidence>
<evidence type="ECO:0000313" key="11">
    <source>
        <dbReference type="EMBL" id="RQM30232.1"/>
    </source>
</evidence>
<dbReference type="EMBL" id="QUTA01000718">
    <property type="protein sequence ID" value="RHY37085.1"/>
    <property type="molecule type" value="Genomic_DNA"/>
</dbReference>
<dbReference type="EMBL" id="QUTC01006249">
    <property type="protein sequence ID" value="RHY53154.1"/>
    <property type="molecule type" value="Genomic_DNA"/>
</dbReference>
<evidence type="ECO:0000313" key="20">
    <source>
        <dbReference type="Proteomes" id="UP000286510"/>
    </source>
</evidence>
<organism evidence="8 14">
    <name type="scientific">Aphanomyces astaci</name>
    <name type="common">Crayfish plague agent</name>
    <dbReference type="NCBI Taxonomy" id="112090"/>
    <lineage>
        <taxon>Eukaryota</taxon>
        <taxon>Sar</taxon>
        <taxon>Stramenopiles</taxon>
        <taxon>Oomycota</taxon>
        <taxon>Saprolegniomycetes</taxon>
        <taxon>Saprolegniales</taxon>
        <taxon>Verrucalvaceae</taxon>
        <taxon>Aphanomyces</taxon>
    </lineage>
</organism>
<evidence type="ECO:0000313" key="14">
    <source>
        <dbReference type="Proteomes" id="UP000266196"/>
    </source>
</evidence>
<comment type="caution">
    <text evidence="8">The sequence shown here is derived from an EMBL/GenBank/DDBJ whole genome shotgun (WGS) entry which is preliminary data.</text>
</comment>
<evidence type="ECO:0000313" key="13">
    <source>
        <dbReference type="Proteomes" id="UP000265716"/>
    </source>
</evidence>
<evidence type="ECO:0000313" key="8">
    <source>
        <dbReference type="EMBL" id="RHY81128.1"/>
    </source>
</evidence>
<feature type="domain" description="TFIIF beta subunit HTH" evidence="2">
    <location>
        <begin position="219"/>
        <end position="274"/>
    </location>
</feature>
<evidence type="ECO:0000313" key="6">
    <source>
        <dbReference type="EMBL" id="RHY62304.1"/>
    </source>
</evidence>
<sequence>MSAPSDNEDEYVEPVYLELEGREMYLVKLPVRTPWVMKEIDMFRAEGTGVVVEDQRRCVVVIGHSCRPVPLLTPSPICVDSEIVLGTLKMNKRDAAGNRKLSVNPSTLSEEIPLDYRTVLAPSNLSMKVFSQDGSGRMAIEGKITESCTLMPQPGALYKKQLGDRYLKSMQKGTVVPLESTPKQVKGSITLKIPKPRESDDEEEEDLKFNKEKDSKKIKMDRDALKNEIFKQFEKRDYWPLKELNLHCQILREICIYHKKGPNKSCYELQPHLKGQHNS</sequence>
<dbReference type="Proteomes" id="UP000266239">
    <property type="component" value="Unassembled WGS sequence"/>
</dbReference>